<dbReference type="Proteomes" id="UP000321248">
    <property type="component" value="Unassembled WGS sequence"/>
</dbReference>
<dbReference type="AlphaFoldDB" id="A0A5C8KPN4"/>
<keyword evidence="2" id="KW-1185">Reference proteome</keyword>
<comment type="caution">
    <text evidence="1">The sequence shown here is derived from an EMBL/GenBank/DDBJ whole genome shotgun (WGS) entry which is preliminary data.</text>
</comment>
<dbReference type="RefSeq" id="WP_147891937.1">
    <property type="nucleotide sequence ID" value="NZ_VRTS01000006.1"/>
</dbReference>
<sequence>MGWIERLPLLAFILATVVLLALPWLRARFGEGHDQVVLDPQGISRRGARGARERIEWNALDSVVLVSPGPDTGMEPAYWLLLDASGRHGCAIPDDADGLEALKARLHALPGYRTSREATALADRGQRRFELWRRPA</sequence>
<evidence type="ECO:0000313" key="2">
    <source>
        <dbReference type="Proteomes" id="UP000321248"/>
    </source>
</evidence>
<gene>
    <name evidence="1" type="ORF">FU658_09950</name>
</gene>
<reference evidence="1 2" key="1">
    <citation type="submission" date="2019-08" db="EMBL/GenBank/DDBJ databases">
        <authorList>
            <person name="Karlyshev A.V."/>
        </authorList>
    </citation>
    <scope>NUCLEOTIDE SEQUENCE [LARGE SCALE GENOMIC DNA]</scope>
    <source>
        <strain evidence="1 2">Alg18-2.2</strain>
    </source>
</reference>
<accession>A0A5C8KPN4</accession>
<proteinExistence type="predicted"/>
<name>A0A5C8KPN4_9GAMM</name>
<evidence type="ECO:0000313" key="1">
    <source>
        <dbReference type="EMBL" id="TXK62144.1"/>
    </source>
</evidence>
<organism evidence="1 2">
    <name type="scientific">Alkalisalibacterium limincola</name>
    <dbReference type="NCBI Taxonomy" id="2699169"/>
    <lineage>
        <taxon>Bacteria</taxon>
        <taxon>Pseudomonadati</taxon>
        <taxon>Pseudomonadota</taxon>
        <taxon>Gammaproteobacteria</taxon>
        <taxon>Lysobacterales</taxon>
        <taxon>Lysobacteraceae</taxon>
        <taxon>Alkalisalibacterium</taxon>
    </lineage>
</organism>
<protein>
    <submittedName>
        <fullName evidence="1">Uncharacterized protein</fullName>
    </submittedName>
</protein>
<dbReference type="EMBL" id="VRTS01000006">
    <property type="protein sequence ID" value="TXK62144.1"/>
    <property type="molecule type" value="Genomic_DNA"/>
</dbReference>